<keyword evidence="21" id="KW-1185">Reference proteome</keyword>
<feature type="disulfide bond" evidence="15">
    <location>
        <begin position="146"/>
        <end position="160"/>
    </location>
</feature>
<dbReference type="SMART" id="SM00270">
    <property type="entry name" value="ChtBD1"/>
    <property type="match status" value="2"/>
</dbReference>
<dbReference type="PROSITE" id="PS01095">
    <property type="entry name" value="GH18_1"/>
    <property type="match status" value="1"/>
</dbReference>
<dbReference type="PROSITE" id="PS50941">
    <property type="entry name" value="CHIT_BIND_I_2"/>
    <property type="match status" value="1"/>
</dbReference>
<dbReference type="PROSITE" id="PS00026">
    <property type="entry name" value="CHIT_BIND_I_1"/>
    <property type="match status" value="1"/>
</dbReference>
<evidence type="ECO:0000256" key="2">
    <source>
        <dbReference type="ARBA" id="ARBA00004613"/>
    </source>
</evidence>
<evidence type="ECO:0000256" key="3">
    <source>
        <dbReference type="ARBA" id="ARBA00008682"/>
    </source>
</evidence>
<feature type="region of interest" description="Disordered" evidence="17">
    <location>
        <begin position="1342"/>
        <end position="1383"/>
    </location>
</feature>
<dbReference type="InterPro" id="IPR029070">
    <property type="entry name" value="Chitinase_insertion_sf"/>
</dbReference>
<dbReference type="Pfam" id="PF00187">
    <property type="entry name" value="Chitin_bind_1"/>
    <property type="match status" value="1"/>
</dbReference>
<dbReference type="InterPro" id="IPR001579">
    <property type="entry name" value="Glyco_hydro_18_chit_AS"/>
</dbReference>
<evidence type="ECO:0000256" key="13">
    <source>
        <dbReference type="ARBA" id="ARBA00023295"/>
    </source>
</evidence>
<evidence type="ECO:0000256" key="11">
    <source>
        <dbReference type="ARBA" id="ARBA00023180"/>
    </source>
</evidence>
<dbReference type="GO" id="GO:0008061">
    <property type="term" value="F:chitin binding"/>
    <property type="evidence" value="ECO:0007669"/>
    <property type="project" value="UniProtKB-UniRule"/>
</dbReference>
<dbReference type="InterPro" id="IPR036861">
    <property type="entry name" value="Endochitinase-like_sf"/>
</dbReference>
<evidence type="ECO:0000256" key="15">
    <source>
        <dbReference type="PROSITE-ProRule" id="PRU00261"/>
    </source>
</evidence>
<keyword evidence="7" id="KW-0732">Signal</keyword>
<dbReference type="Gene3D" id="3.30.60.10">
    <property type="entry name" value="Endochitinase-like"/>
    <property type="match status" value="1"/>
</dbReference>
<dbReference type="PANTHER" id="PTHR47700">
    <property type="entry name" value="V CHITINASE, PUTATIVE (AFU_ORTHOLOGUE AFUA_6G13720)-RELATED"/>
    <property type="match status" value="1"/>
</dbReference>
<organism evidence="20 21">
    <name type="scientific">Epichloe festucae (strain Fl1)</name>
    <dbReference type="NCBI Taxonomy" id="877507"/>
    <lineage>
        <taxon>Eukaryota</taxon>
        <taxon>Fungi</taxon>
        <taxon>Dikarya</taxon>
        <taxon>Ascomycota</taxon>
        <taxon>Pezizomycotina</taxon>
        <taxon>Sordariomycetes</taxon>
        <taxon>Hypocreomycetidae</taxon>
        <taxon>Hypocreales</taxon>
        <taxon>Clavicipitaceae</taxon>
        <taxon>Epichloe</taxon>
    </lineage>
</organism>
<evidence type="ECO:0000313" key="20">
    <source>
        <dbReference type="EMBL" id="QPG98786.1"/>
    </source>
</evidence>
<dbReference type="InterPro" id="IPR018371">
    <property type="entry name" value="Chitin-binding_1_CS"/>
</dbReference>
<dbReference type="GO" id="GO:0000272">
    <property type="term" value="P:polysaccharide catabolic process"/>
    <property type="evidence" value="ECO:0007669"/>
    <property type="project" value="UniProtKB-KW"/>
</dbReference>
<dbReference type="PANTHER" id="PTHR47700:SF2">
    <property type="entry name" value="CHITINASE"/>
    <property type="match status" value="1"/>
</dbReference>
<reference evidence="20 21" key="1">
    <citation type="journal article" date="2018" name="PLoS Genet.">
        <title>Repeat elements organise 3D genome structure and mediate transcription in the filamentous fungus Epichloe festucae.</title>
        <authorList>
            <person name="Winter D.J."/>
            <person name="Ganley A.R.D."/>
            <person name="Young C.A."/>
            <person name="Liachko I."/>
            <person name="Schardl C.L."/>
            <person name="Dupont P.Y."/>
            <person name="Berry D."/>
            <person name="Ram A."/>
            <person name="Scott B."/>
            <person name="Cox M.P."/>
        </authorList>
    </citation>
    <scope>NUCLEOTIDE SEQUENCE [LARGE SCALE GENOMIC DNA]</scope>
    <source>
        <strain evidence="20 21">Fl1</strain>
    </source>
</reference>
<dbReference type="GO" id="GO:0005576">
    <property type="term" value="C:extracellular region"/>
    <property type="evidence" value="ECO:0007669"/>
    <property type="project" value="UniProtKB-SubCell"/>
</dbReference>
<dbReference type="PROSITE" id="PS51910">
    <property type="entry name" value="GH18_2"/>
    <property type="match status" value="1"/>
</dbReference>
<evidence type="ECO:0000256" key="17">
    <source>
        <dbReference type="SAM" id="MobiDB-lite"/>
    </source>
</evidence>
<comment type="caution">
    <text evidence="15">Lacks conserved residue(s) required for the propagation of feature annotation.</text>
</comment>
<evidence type="ECO:0000256" key="12">
    <source>
        <dbReference type="ARBA" id="ARBA00023277"/>
    </source>
</evidence>
<dbReference type="Gene3D" id="3.10.50.10">
    <property type="match status" value="1"/>
</dbReference>
<comment type="subcellular location">
    <subcellularLocation>
        <location evidence="2">Secreted</location>
    </subcellularLocation>
</comment>
<dbReference type="SUPFAM" id="SSF57016">
    <property type="entry name" value="Plant lectins/antimicrobial peptides"/>
    <property type="match status" value="1"/>
</dbReference>
<evidence type="ECO:0000256" key="8">
    <source>
        <dbReference type="ARBA" id="ARBA00022801"/>
    </source>
</evidence>
<dbReference type="GO" id="GO:0006032">
    <property type="term" value="P:chitin catabolic process"/>
    <property type="evidence" value="ECO:0007669"/>
    <property type="project" value="UniProtKB-KW"/>
</dbReference>
<dbReference type="InterPro" id="IPR017853">
    <property type="entry name" value="GH"/>
</dbReference>
<comment type="similarity">
    <text evidence="3">Belongs to the glycosyl hydrolase 18 family. Chitinase class V subfamily.</text>
</comment>
<keyword evidence="13 16" id="KW-0326">Glycosidase</keyword>
<dbReference type="Pfam" id="PF00704">
    <property type="entry name" value="Glyco_hydro_18"/>
    <property type="match status" value="1"/>
</dbReference>
<dbReference type="SUPFAM" id="SSF51445">
    <property type="entry name" value="(Trans)glycosidases"/>
    <property type="match status" value="1"/>
</dbReference>
<evidence type="ECO:0000256" key="4">
    <source>
        <dbReference type="ARBA" id="ARBA00012729"/>
    </source>
</evidence>
<feature type="domain" description="Chitin-binding type-1" evidence="18">
    <location>
        <begin position="127"/>
        <end position="172"/>
    </location>
</feature>
<keyword evidence="11" id="KW-0325">Glycoprotein</keyword>
<evidence type="ECO:0000256" key="14">
    <source>
        <dbReference type="ARBA" id="ARBA00023326"/>
    </source>
</evidence>
<name>A0A7S9KR65_EPIFF</name>
<gene>
    <name evidence="20" type="ORF">C2857_000070</name>
</gene>
<dbReference type="InterPro" id="IPR011583">
    <property type="entry name" value="Chitinase_II/V-like_cat"/>
</dbReference>
<keyword evidence="9" id="KW-0146">Chitin degradation</keyword>
<evidence type="ECO:0000256" key="10">
    <source>
        <dbReference type="ARBA" id="ARBA00023026"/>
    </source>
</evidence>
<evidence type="ECO:0000256" key="9">
    <source>
        <dbReference type="ARBA" id="ARBA00023024"/>
    </source>
</evidence>
<evidence type="ECO:0000259" key="19">
    <source>
        <dbReference type="PROSITE" id="PS51910"/>
    </source>
</evidence>
<dbReference type="FunFam" id="3.10.50.10:FF:000003">
    <property type="entry name" value="Class V chitinase CHIT5b"/>
    <property type="match status" value="1"/>
</dbReference>
<comment type="catalytic activity">
    <reaction evidence="1">
        <text>Random endo-hydrolysis of N-acetyl-beta-D-glucosaminide (1-&gt;4)-beta-linkages in chitin and chitodextrins.</text>
        <dbReference type="EC" id="3.2.1.14"/>
    </reaction>
</comment>
<protein>
    <recommendedName>
        <fullName evidence="4">chitinase</fullName>
        <ecNumber evidence="4">3.2.1.14</ecNumber>
    </recommendedName>
</protein>
<sequence>MAASSDAPRASKLPITLLAFFLIVALFLASPSFNISSVSPKTPSKSQREAVPVLPVPDLPHAPPLLLDGYEESNHTLTRRLDPYACTKSNPCHTNACCGSFFGGEVGTCGFGPTFCGPDCVSKCDAKPECGRYADPPGKTCPLNVCCSAYGFCGTTSEFCRVSEKCQSNCGTPAVPPGKSPVPVTNRVIGYYEAWSARRECYPFPPAAIPVQGLTHLNFAFGYVDPQSFRVVPMDGATPASLFTKTADVRTLKSGLADLKVYISLGGWTFSDNGTDTQPTFGEIASSEKNRKTFADNVVDFMKKYGFDGVDIDWEYPGASDRGGKEQDTANFVLLLKTLKETFDTSIHGPYGLTFTIPSSYWYLRWFDVAGMLKYADWTNMMTYDLHGVWDKENPIGDIVQSHTNLTEIKQSMDLLWRNGVRPEQVVMGLGFYGRSFQLRDRGCSTPGCRFAGAAEPGSCTKSAGTLAYFEIQDIISDQNPKITHDRDAASKYFTYGKDQWVSFDDAETMKQKVDYANSVGLDGLMIWSVDQDDGQFSALQGLLGMSPQSYSVLLQRAERTDAGKWTALNGQKCVTSDCSSPAECPAGYGMAPGGKGYPDNCGDTAYRIVCCPLSAMPESCTWRGGEGTLKYPSCHGQCHVGETTLFHSRHATKNCMRPGWQAFCCTAQTWARQIEACKLTSCRGSCGDGDETKGMVKVAKQGDDCTFGYRELCCPKESAFENCHWVGKGSCDDNECADNDVQLALDTFGDGSSSCTGGGRRKVLCCNTPRNLNPFLPVALDKVFPTLPPSSDYPQFDLQALGADFGQGTADLNSNTFGMVIIVGSASAVHTLRRRDGSDAHVLGCDKINREGRSRIHVVCRDGGGDDSSCQGIHLGGAKGTILRLPEGCGPGDYAVLHAVRDVSDNAELPHHAARAIAANRTVIEIDISHDFGLAKRDAGDILVRIDYSNSHGYWKSIVQGDPVKGGGGSALHKRFYSAAASDWKGKFDGLRNLDQPSSLNGVGAIRKENIHVSLSGEQREKCPGKGDDGFLDMSISGKMHENLEFGFTVVGTISPTFHMDEANGFYDTAMNFDAQLDFDGKGHMDVPAGMAPKKLFSSPVSAWSFSHPGICSFGPKLNVEVEMTGKGEIDAKFSAAFAIANAEAATDGLPTSMGPHKGGLFNKPLSNAWSGDVSLATKPEPHNGKERRDVSPNDAGITVLGLRFLTTSQMVLDLDFYGQKEVAAGTQFNQTIQSLFRISRQSNGNAIVAFGNTEATVESLTRGDLPWGDDDVQSVVARGDALVLHQGTSPPPARDAPVPEGYPIFGGHDLMSCSGGGGGGSHLDTCLCMSVLDQFDRTLDLNPDTGEPYEHVTDSRRRRRTARRAPPSLLSELDPSLDLNPDTGKPYFQDLITESSPVEGRAPPIQYSRPEHYTVHGTSHNWDITMGRYPQGQDGACLLQANPNAGRYGPEDCYDCGNVAISSSTTDPDIRVVSEHINERQTEPRAEQYMMSGQARRGDGKLISSAHTAIPERYLDENSYLHRPYASWDPNGPHTGRGRPIDEITQSYGSDLNPGVMVNAEAVLNGYKARIWVGHRPMADDLWNSNGFDLPDANRAAAAISNIRTALQVTSYLNDDVINRNWAQILNDVIHAYRRYQERVQAVDGVTIHPAEMYQEFMLHVVVQNIEHSTANWVELRINQLRTLWEAQGSHPDAQGILEELDALDETAGALLLDIGRLPLTN</sequence>
<dbReference type="Gene3D" id="3.20.20.80">
    <property type="entry name" value="Glycosidases"/>
    <property type="match status" value="1"/>
</dbReference>
<evidence type="ECO:0000313" key="21">
    <source>
        <dbReference type="Proteomes" id="UP000594364"/>
    </source>
</evidence>
<dbReference type="InterPro" id="IPR001223">
    <property type="entry name" value="Glyco_hydro18_cat"/>
</dbReference>
<feature type="disulfide bond" evidence="15">
    <location>
        <begin position="141"/>
        <end position="153"/>
    </location>
</feature>
<evidence type="ECO:0000256" key="1">
    <source>
        <dbReference type="ARBA" id="ARBA00000822"/>
    </source>
</evidence>
<dbReference type="EC" id="3.2.1.14" evidence="4"/>
<keyword evidence="10" id="KW-0843">Virulence</keyword>
<dbReference type="EMBL" id="CP031387">
    <property type="protein sequence ID" value="QPG98786.1"/>
    <property type="molecule type" value="Genomic_DNA"/>
</dbReference>
<keyword evidence="14" id="KW-0624">Polysaccharide degradation</keyword>
<dbReference type="InterPro" id="IPR001002">
    <property type="entry name" value="Chitin-bd_1"/>
</dbReference>
<keyword evidence="8 16" id="KW-0378">Hydrolase</keyword>
<dbReference type="GO" id="GO:0008843">
    <property type="term" value="F:endochitinase activity"/>
    <property type="evidence" value="ECO:0007669"/>
    <property type="project" value="UniProtKB-EC"/>
</dbReference>
<dbReference type="OrthoDB" id="73875at2759"/>
<evidence type="ECO:0000259" key="18">
    <source>
        <dbReference type="PROSITE" id="PS50941"/>
    </source>
</evidence>
<keyword evidence="15" id="KW-1015">Disulfide bond</keyword>
<evidence type="ECO:0000256" key="6">
    <source>
        <dbReference type="ARBA" id="ARBA00022669"/>
    </source>
</evidence>
<proteinExistence type="inferred from homology"/>
<dbReference type="SUPFAM" id="SSF54556">
    <property type="entry name" value="Chitinase insertion domain"/>
    <property type="match status" value="1"/>
</dbReference>
<dbReference type="Proteomes" id="UP000594364">
    <property type="component" value="Chromosome 3"/>
</dbReference>
<accession>A0A7S9KR65</accession>
<feature type="domain" description="GH18" evidence="19">
    <location>
        <begin position="186"/>
        <end position="547"/>
    </location>
</feature>
<dbReference type="SMART" id="SM00636">
    <property type="entry name" value="Glyco_18"/>
    <property type="match status" value="1"/>
</dbReference>
<dbReference type="CDD" id="cd00035">
    <property type="entry name" value="ChtBD1"/>
    <property type="match status" value="1"/>
</dbReference>
<evidence type="ECO:0000256" key="16">
    <source>
        <dbReference type="RuleBase" id="RU000489"/>
    </source>
</evidence>
<keyword evidence="5" id="KW-0964">Secreted</keyword>
<evidence type="ECO:0000256" key="5">
    <source>
        <dbReference type="ARBA" id="ARBA00022525"/>
    </source>
</evidence>
<keyword evidence="12" id="KW-0119">Carbohydrate metabolism</keyword>
<feature type="disulfide bond" evidence="15">
    <location>
        <begin position="166"/>
        <end position="170"/>
    </location>
</feature>
<feature type="compositionally biased region" description="Low complexity" evidence="17">
    <location>
        <begin position="1366"/>
        <end position="1383"/>
    </location>
</feature>
<keyword evidence="6 15" id="KW-0147">Chitin-binding</keyword>
<dbReference type="InterPro" id="IPR053214">
    <property type="entry name" value="LysM12-like"/>
</dbReference>
<evidence type="ECO:0000256" key="7">
    <source>
        <dbReference type="ARBA" id="ARBA00022729"/>
    </source>
</evidence>